<gene>
    <name evidence="2" type="ORF">O181_108424</name>
</gene>
<evidence type="ECO:0000313" key="2">
    <source>
        <dbReference type="EMBL" id="MBW0568709.1"/>
    </source>
</evidence>
<sequence>MWSCLKSSQVVTGDGLGCGIRDDPTGEAMAGLSMEKEVKMELWPRRAGSFLGYLELSYCGASWKEDCQDLPLSYGEAALPHGPRKSAFCQGHMGKKCPEQSYGPPGTQANLGLGGLQ</sequence>
<organism evidence="2 3">
    <name type="scientific">Austropuccinia psidii MF-1</name>
    <dbReference type="NCBI Taxonomy" id="1389203"/>
    <lineage>
        <taxon>Eukaryota</taxon>
        <taxon>Fungi</taxon>
        <taxon>Dikarya</taxon>
        <taxon>Basidiomycota</taxon>
        <taxon>Pucciniomycotina</taxon>
        <taxon>Pucciniomycetes</taxon>
        <taxon>Pucciniales</taxon>
        <taxon>Sphaerophragmiaceae</taxon>
        <taxon>Austropuccinia</taxon>
    </lineage>
</organism>
<reference evidence="2" key="1">
    <citation type="submission" date="2021-03" db="EMBL/GenBank/DDBJ databases">
        <title>Draft genome sequence of rust myrtle Austropuccinia psidii MF-1, a brazilian biotype.</title>
        <authorList>
            <person name="Quecine M.C."/>
            <person name="Pachon D.M.R."/>
            <person name="Bonatelli M.L."/>
            <person name="Correr F.H."/>
            <person name="Franceschini L.M."/>
            <person name="Leite T.F."/>
            <person name="Margarido G.R.A."/>
            <person name="Almeida C.A."/>
            <person name="Ferrarezi J.A."/>
            <person name="Labate C.A."/>
        </authorList>
    </citation>
    <scope>NUCLEOTIDE SEQUENCE</scope>
    <source>
        <strain evidence="2">MF-1</strain>
    </source>
</reference>
<dbReference type="EMBL" id="AVOT02083142">
    <property type="protein sequence ID" value="MBW0568709.1"/>
    <property type="molecule type" value="Genomic_DNA"/>
</dbReference>
<proteinExistence type="predicted"/>
<protein>
    <submittedName>
        <fullName evidence="2">Uncharacterized protein</fullName>
    </submittedName>
</protein>
<dbReference type="Proteomes" id="UP000765509">
    <property type="component" value="Unassembled WGS sequence"/>
</dbReference>
<name>A0A9Q3JUR7_9BASI</name>
<dbReference type="AlphaFoldDB" id="A0A9Q3JUR7"/>
<keyword evidence="3" id="KW-1185">Reference proteome</keyword>
<accession>A0A9Q3JUR7</accession>
<evidence type="ECO:0000313" key="3">
    <source>
        <dbReference type="Proteomes" id="UP000765509"/>
    </source>
</evidence>
<comment type="caution">
    <text evidence="2">The sequence shown here is derived from an EMBL/GenBank/DDBJ whole genome shotgun (WGS) entry which is preliminary data.</text>
</comment>
<evidence type="ECO:0000256" key="1">
    <source>
        <dbReference type="SAM" id="MobiDB-lite"/>
    </source>
</evidence>
<feature type="region of interest" description="Disordered" evidence="1">
    <location>
        <begin position="97"/>
        <end position="117"/>
    </location>
</feature>